<protein>
    <recommendedName>
        <fullName evidence="3">Cytidyltransferase-like domain-containing protein</fullName>
    </recommendedName>
</protein>
<sequence length="97" mass="10867">MLFQTIAEKVVDHNQLESIRGTNKNKKIVFCTGCYDILQSGHAVFFNQCKQFGDLLVVGVGQDHVITELKGPGRPVNPENNRVHLQSQFGEVLCKQI</sequence>
<dbReference type="Pfam" id="PF01467">
    <property type="entry name" value="CTP_transf_like"/>
    <property type="match status" value="1"/>
</dbReference>
<evidence type="ECO:0000256" key="2">
    <source>
        <dbReference type="ARBA" id="ARBA00022695"/>
    </source>
</evidence>
<proteinExistence type="predicted"/>
<dbReference type="InterPro" id="IPR050385">
    <property type="entry name" value="Archaeal_FAD_synthase"/>
</dbReference>
<evidence type="ECO:0000256" key="1">
    <source>
        <dbReference type="ARBA" id="ARBA00022679"/>
    </source>
</evidence>
<dbReference type="InterPro" id="IPR014729">
    <property type="entry name" value="Rossmann-like_a/b/a_fold"/>
</dbReference>
<evidence type="ECO:0000313" key="4">
    <source>
        <dbReference type="EMBL" id="GAI17414.1"/>
    </source>
</evidence>
<dbReference type="InterPro" id="IPR004821">
    <property type="entry name" value="Cyt_trans-like"/>
</dbReference>
<dbReference type="PANTHER" id="PTHR43793">
    <property type="entry name" value="FAD SYNTHASE"/>
    <property type="match status" value="1"/>
</dbReference>
<reference evidence="4" key="1">
    <citation type="journal article" date="2014" name="Front. Microbiol.">
        <title>High frequency of phylogenetically diverse reductive dehalogenase-homologous genes in deep subseafloor sedimentary metagenomes.</title>
        <authorList>
            <person name="Kawai M."/>
            <person name="Futagami T."/>
            <person name="Toyoda A."/>
            <person name="Takaki Y."/>
            <person name="Nishi S."/>
            <person name="Hori S."/>
            <person name="Arai W."/>
            <person name="Tsubouchi T."/>
            <person name="Morono Y."/>
            <person name="Uchiyama I."/>
            <person name="Ito T."/>
            <person name="Fujiyama A."/>
            <person name="Inagaki F."/>
            <person name="Takami H."/>
        </authorList>
    </citation>
    <scope>NUCLEOTIDE SEQUENCE</scope>
    <source>
        <strain evidence="4">Expedition CK06-06</strain>
    </source>
</reference>
<dbReference type="SUPFAM" id="SSF52374">
    <property type="entry name" value="Nucleotidylyl transferase"/>
    <property type="match status" value="1"/>
</dbReference>
<dbReference type="NCBIfam" id="TIGR00125">
    <property type="entry name" value="cyt_tran_rel"/>
    <property type="match status" value="1"/>
</dbReference>
<accession>X1NFG5</accession>
<evidence type="ECO:0000259" key="3">
    <source>
        <dbReference type="Pfam" id="PF01467"/>
    </source>
</evidence>
<gene>
    <name evidence="4" type="ORF">S06H3_09721</name>
</gene>
<dbReference type="GO" id="GO:0016779">
    <property type="term" value="F:nucleotidyltransferase activity"/>
    <property type="evidence" value="ECO:0007669"/>
    <property type="project" value="UniProtKB-KW"/>
</dbReference>
<feature type="domain" description="Cytidyltransferase-like" evidence="3">
    <location>
        <begin position="30"/>
        <end position="88"/>
    </location>
</feature>
<dbReference type="PANTHER" id="PTHR43793:SF2">
    <property type="entry name" value="BIFUNCTIONAL PROTEIN HLDE"/>
    <property type="match status" value="1"/>
</dbReference>
<name>X1NFG5_9ZZZZ</name>
<dbReference type="Gene3D" id="3.40.50.620">
    <property type="entry name" value="HUPs"/>
    <property type="match status" value="1"/>
</dbReference>
<organism evidence="4">
    <name type="scientific">marine sediment metagenome</name>
    <dbReference type="NCBI Taxonomy" id="412755"/>
    <lineage>
        <taxon>unclassified sequences</taxon>
        <taxon>metagenomes</taxon>
        <taxon>ecological metagenomes</taxon>
    </lineage>
</organism>
<dbReference type="AlphaFoldDB" id="X1NFG5"/>
<keyword evidence="2" id="KW-0548">Nucleotidyltransferase</keyword>
<keyword evidence="1" id="KW-0808">Transferase</keyword>
<dbReference type="EMBL" id="BARV01004345">
    <property type="protein sequence ID" value="GAI17414.1"/>
    <property type="molecule type" value="Genomic_DNA"/>
</dbReference>
<comment type="caution">
    <text evidence="4">The sequence shown here is derived from an EMBL/GenBank/DDBJ whole genome shotgun (WGS) entry which is preliminary data.</text>
</comment>